<accession>A0A1J9R371</accession>
<evidence type="ECO:0000256" key="9">
    <source>
        <dbReference type="SAM" id="Phobius"/>
    </source>
</evidence>
<dbReference type="EMBL" id="MNUE01000019">
    <property type="protein sequence ID" value="OJD35025.1"/>
    <property type="molecule type" value="Genomic_DNA"/>
</dbReference>
<dbReference type="AlphaFoldDB" id="A0A1J9R371"/>
<evidence type="ECO:0000256" key="1">
    <source>
        <dbReference type="ARBA" id="ARBA00004141"/>
    </source>
</evidence>
<feature type="transmembrane region" description="Helical" evidence="9">
    <location>
        <begin position="422"/>
        <end position="444"/>
    </location>
</feature>
<dbReference type="GO" id="GO:0005886">
    <property type="term" value="C:plasma membrane"/>
    <property type="evidence" value="ECO:0007669"/>
    <property type="project" value="TreeGrafter"/>
</dbReference>
<evidence type="ECO:0000313" key="10">
    <source>
        <dbReference type="EMBL" id="OJD35025.1"/>
    </source>
</evidence>
<feature type="compositionally biased region" description="Low complexity" evidence="8">
    <location>
        <begin position="584"/>
        <end position="601"/>
    </location>
</feature>
<evidence type="ECO:0000256" key="2">
    <source>
        <dbReference type="ARBA" id="ARBA00008335"/>
    </source>
</evidence>
<feature type="compositionally biased region" description="Basic and acidic residues" evidence="8">
    <location>
        <begin position="1"/>
        <end position="15"/>
    </location>
</feature>
<protein>
    <submittedName>
        <fullName evidence="10">Siderophore iron transporter mirc</fullName>
    </submittedName>
</protein>
<dbReference type="Gene3D" id="1.20.1250.20">
    <property type="entry name" value="MFS general substrate transporter like domains"/>
    <property type="match status" value="2"/>
</dbReference>
<dbReference type="InterPro" id="IPR036259">
    <property type="entry name" value="MFS_trans_sf"/>
</dbReference>
<keyword evidence="5 9" id="KW-1133">Transmembrane helix</keyword>
<feature type="transmembrane region" description="Helical" evidence="9">
    <location>
        <begin position="115"/>
        <end position="133"/>
    </location>
</feature>
<organism evidence="10 11">
    <name type="scientific">Diplodia corticola</name>
    <dbReference type="NCBI Taxonomy" id="236234"/>
    <lineage>
        <taxon>Eukaryota</taxon>
        <taxon>Fungi</taxon>
        <taxon>Dikarya</taxon>
        <taxon>Ascomycota</taxon>
        <taxon>Pezizomycotina</taxon>
        <taxon>Dothideomycetes</taxon>
        <taxon>Dothideomycetes incertae sedis</taxon>
        <taxon>Botryosphaeriales</taxon>
        <taxon>Botryosphaeriaceae</taxon>
        <taxon>Diplodia</taxon>
    </lineage>
</organism>
<feature type="transmembrane region" description="Helical" evidence="9">
    <location>
        <begin position="397"/>
        <end position="416"/>
    </location>
</feature>
<sequence length="601" mass="64536">MKQEALDREKAHATDDYPDNPGSPDASLDPTAQAGMQRIDAVSAAWSKWSLLCAYAGLGLLACATSLEQQTVNLLMPFATSSFGAHSLLSTVSVVQAIVNSIIKPPMGKIADAFGRFESFTFAVVLYTIGYIQQAASNSINTYASAQIFYAAGSQGLLVLQQIFVADTTDLLDRALFSTIPDLPFLATIWIGPEVAGTILPNWRWGYGMWAIVLPAAFSPLALSLLLYQRRASKMSILLPSPFKGKNVFFVLKSLWYELDFFGFLLLTAAISLVLIPLTIATRQSDGWESGMIVAMLVVGNICLVGFVLWESSERLAPKAFFPRDLFKDRTVLAGTSIAFFYFMAYYLSVYPYYSSYLMIVQNKGVIAAGRITQAFTFASTVSSVVVSLVIRLTGRYKYFITFGACIYMMGLGLMYRYRVGGASTAALVGCQIVTGFGGGMLVVPAQLGVQASASHEQVTTATVVFLTMLEIGGAVGNAISGAIWTNSVPGKLERLLPEAIRDQASLIYGNVTLASTGWAMGTPERMAINRAYDESMRMLLTVAVCVAAPLVPLSLAMKNHRFVKGQVIGAEPDAGRSAGGVDAGSAAAGTRARGPSGLRR</sequence>
<evidence type="ECO:0000256" key="4">
    <source>
        <dbReference type="ARBA" id="ARBA00022692"/>
    </source>
</evidence>
<dbReference type="GO" id="GO:0015343">
    <property type="term" value="F:siderophore-iron transmembrane transporter activity"/>
    <property type="evidence" value="ECO:0007669"/>
    <property type="project" value="TreeGrafter"/>
</dbReference>
<feature type="transmembrane region" description="Helical" evidence="9">
    <location>
        <begin position="292"/>
        <end position="310"/>
    </location>
</feature>
<evidence type="ECO:0000313" key="11">
    <source>
        <dbReference type="Proteomes" id="UP000183809"/>
    </source>
</evidence>
<comment type="subcellular location">
    <subcellularLocation>
        <location evidence="1">Membrane</location>
        <topology evidence="1">Multi-pass membrane protein</topology>
    </subcellularLocation>
</comment>
<name>A0A1J9R371_9PEZI</name>
<evidence type="ECO:0000256" key="5">
    <source>
        <dbReference type="ARBA" id="ARBA00022989"/>
    </source>
</evidence>
<keyword evidence="6" id="KW-0406">Ion transport</keyword>
<feature type="transmembrane region" description="Helical" evidence="9">
    <location>
        <begin position="83"/>
        <end position="103"/>
    </location>
</feature>
<dbReference type="RefSeq" id="XP_020131285.1">
    <property type="nucleotide sequence ID" value="XM_020272116.1"/>
</dbReference>
<comment type="caution">
    <text evidence="10">The sequence shown here is derived from an EMBL/GenBank/DDBJ whole genome shotgun (WGS) entry which is preliminary data.</text>
</comment>
<keyword evidence="4 9" id="KW-0812">Transmembrane</keyword>
<reference evidence="10 11" key="1">
    <citation type="submission" date="2016-10" db="EMBL/GenBank/DDBJ databases">
        <title>Proteomics and genomics reveal pathogen-plant mechanisms compatible with a hemibiotrophic lifestyle of Diplodia corticola.</title>
        <authorList>
            <person name="Fernandes I."/>
            <person name="De Jonge R."/>
            <person name="Van De Peer Y."/>
            <person name="Devreese B."/>
            <person name="Alves A."/>
            <person name="Esteves A.C."/>
        </authorList>
    </citation>
    <scope>NUCLEOTIDE SEQUENCE [LARGE SCALE GENOMIC DNA]</scope>
    <source>
        <strain evidence="10 11">CBS 112549</strain>
    </source>
</reference>
<proteinExistence type="inferred from homology"/>
<dbReference type="InterPro" id="IPR011701">
    <property type="entry name" value="MFS"/>
</dbReference>
<dbReference type="OrthoDB" id="2241241at2759"/>
<dbReference type="SUPFAM" id="SSF103473">
    <property type="entry name" value="MFS general substrate transporter"/>
    <property type="match status" value="1"/>
</dbReference>
<gene>
    <name evidence="10" type="ORF">BKCO1_1900087</name>
</gene>
<feature type="region of interest" description="Disordered" evidence="8">
    <location>
        <begin position="1"/>
        <end position="30"/>
    </location>
</feature>
<keyword evidence="11" id="KW-1185">Reference proteome</keyword>
<keyword evidence="3" id="KW-0813">Transport</keyword>
<feature type="transmembrane region" description="Helical" evidence="9">
    <location>
        <begin position="539"/>
        <end position="557"/>
    </location>
</feature>
<feature type="transmembrane region" description="Helical" evidence="9">
    <location>
        <begin position="464"/>
        <end position="485"/>
    </location>
</feature>
<evidence type="ECO:0000256" key="3">
    <source>
        <dbReference type="ARBA" id="ARBA00022448"/>
    </source>
</evidence>
<dbReference type="PANTHER" id="PTHR23501:SF87">
    <property type="entry name" value="SIDEROPHORE IRON TRANSPORTER 2"/>
    <property type="match status" value="1"/>
</dbReference>
<feature type="transmembrane region" description="Helical" evidence="9">
    <location>
        <begin position="331"/>
        <end position="354"/>
    </location>
</feature>
<dbReference type="GeneID" id="31012375"/>
<dbReference type="Proteomes" id="UP000183809">
    <property type="component" value="Unassembled WGS sequence"/>
</dbReference>
<dbReference type="Pfam" id="PF07690">
    <property type="entry name" value="MFS_1"/>
    <property type="match status" value="1"/>
</dbReference>
<dbReference type="PANTHER" id="PTHR23501">
    <property type="entry name" value="MAJOR FACILITATOR SUPERFAMILY"/>
    <property type="match status" value="1"/>
</dbReference>
<evidence type="ECO:0000256" key="6">
    <source>
        <dbReference type="ARBA" id="ARBA00023065"/>
    </source>
</evidence>
<comment type="similarity">
    <text evidence="2">Belongs to the major facilitator superfamily.</text>
</comment>
<feature type="transmembrane region" description="Helical" evidence="9">
    <location>
        <begin position="207"/>
        <end position="228"/>
    </location>
</feature>
<evidence type="ECO:0000256" key="7">
    <source>
        <dbReference type="ARBA" id="ARBA00023136"/>
    </source>
</evidence>
<dbReference type="FunFam" id="1.20.1250.20:FF:000197">
    <property type="entry name" value="Siderophore iron transporter 1"/>
    <property type="match status" value="1"/>
</dbReference>
<feature type="transmembrane region" description="Helical" evidence="9">
    <location>
        <begin position="46"/>
        <end position="67"/>
    </location>
</feature>
<keyword evidence="7 9" id="KW-0472">Membrane</keyword>
<evidence type="ECO:0000256" key="8">
    <source>
        <dbReference type="SAM" id="MobiDB-lite"/>
    </source>
</evidence>
<feature type="transmembrane region" description="Helical" evidence="9">
    <location>
        <begin position="366"/>
        <end position="390"/>
    </location>
</feature>
<feature type="transmembrane region" description="Helical" evidence="9">
    <location>
        <begin position="261"/>
        <end position="280"/>
    </location>
</feature>
<feature type="region of interest" description="Disordered" evidence="8">
    <location>
        <begin position="574"/>
        <end position="601"/>
    </location>
</feature>